<dbReference type="Proteomes" id="UP000623440">
    <property type="component" value="Unassembled WGS sequence"/>
</dbReference>
<gene>
    <name evidence="1" type="ORF">H6G97_33380</name>
</gene>
<comment type="caution">
    <text evidence="1">The sequence shown here is derived from an EMBL/GenBank/DDBJ whole genome shotgun (WGS) entry which is preliminary data.</text>
</comment>
<dbReference type="EMBL" id="JACJSI010000139">
    <property type="protein sequence ID" value="MBD2534162.1"/>
    <property type="molecule type" value="Genomic_DNA"/>
</dbReference>
<evidence type="ECO:0000313" key="2">
    <source>
        <dbReference type="Proteomes" id="UP000623440"/>
    </source>
</evidence>
<reference evidence="1 2" key="1">
    <citation type="journal article" date="2020" name="ISME J.">
        <title>Comparative genomics reveals insights into cyanobacterial evolution and habitat adaptation.</title>
        <authorList>
            <person name="Chen M.Y."/>
            <person name="Teng W.K."/>
            <person name="Zhao L."/>
            <person name="Hu C.X."/>
            <person name="Zhou Y.K."/>
            <person name="Han B.P."/>
            <person name="Song L.R."/>
            <person name="Shu W.S."/>
        </authorList>
    </citation>
    <scope>NUCLEOTIDE SEQUENCE [LARGE SCALE GENOMIC DNA]</scope>
    <source>
        <strain evidence="1 2">FACHB-838</strain>
    </source>
</reference>
<organism evidence="1 2">
    <name type="scientific">Nostoc flagelliforme FACHB-838</name>
    <dbReference type="NCBI Taxonomy" id="2692904"/>
    <lineage>
        <taxon>Bacteria</taxon>
        <taxon>Bacillati</taxon>
        <taxon>Cyanobacteriota</taxon>
        <taxon>Cyanophyceae</taxon>
        <taxon>Nostocales</taxon>
        <taxon>Nostocaceae</taxon>
        <taxon>Nostoc</taxon>
    </lineage>
</organism>
<sequence>MTLLEFVCKWAKGDRTEESRLKGMLSGFFDRDPRTIRNWMCKTPNYVKWILERIDKEWEELGSINYAIFFKN</sequence>
<dbReference type="RefSeq" id="WP_190901456.1">
    <property type="nucleotide sequence ID" value="NZ_JACJSI010000139.1"/>
</dbReference>
<accession>A0ABR8DZ60</accession>
<evidence type="ECO:0000313" key="1">
    <source>
        <dbReference type="EMBL" id="MBD2534162.1"/>
    </source>
</evidence>
<keyword evidence="2" id="KW-1185">Reference proteome</keyword>
<protein>
    <submittedName>
        <fullName evidence="1">Uncharacterized protein</fullName>
    </submittedName>
</protein>
<name>A0ABR8DZ60_9NOSO</name>
<proteinExistence type="predicted"/>